<dbReference type="EMBL" id="JBHFEH010000006">
    <property type="protein sequence ID" value="KAL2056925.1"/>
    <property type="molecule type" value="Genomic_DNA"/>
</dbReference>
<evidence type="ECO:0000313" key="3">
    <source>
        <dbReference type="EMBL" id="KAL2056925.1"/>
    </source>
</evidence>
<gene>
    <name evidence="3" type="ORF">ABVK25_002664</name>
</gene>
<keyword evidence="1" id="KW-0677">Repeat</keyword>
<dbReference type="Pfam" id="PF24883">
    <property type="entry name" value="NPHP3_N"/>
    <property type="match status" value="1"/>
</dbReference>
<dbReference type="Proteomes" id="UP001590951">
    <property type="component" value="Unassembled WGS sequence"/>
</dbReference>
<feature type="domain" description="Nephrocystin 3-like N-terminal" evidence="2">
    <location>
        <begin position="21"/>
        <end position="104"/>
    </location>
</feature>
<protein>
    <recommendedName>
        <fullName evidence="2">Nephrocystin 3-like N-terminal domain-containing protein</fullName>
    </recommendedName>
</protein>
<organism evidence="3 4">
    <name type="scientific">Lepraria finkii</name>
    <dbReference type="NCBI Taxonomy" id="1340010"/>
    <lineage>
        <taxon>Eukaryota</taxon>
        <taxon>Fungi</taxon>
        <taxon>Dikarya</taxon>
        <taxon>Ascomycota</taxon>
        <taxon>Pezizomycotina</taxon>
        <taxon>Lecanoromycetes</taxon>
        <taxon>OSLEUM clade</taxon>
        <taxon>Lecanoromycetidae</taxon>
        <taxon>Lecanorales</taxon>
        <taxon>Lecanorineae</taxon>
        <taxon>Stereocaulaceae</taxon>
        <taxon>Lepraria</taxon>
    </lineage>
</organism>
<dbReference type="InterPro" id="IPR056884">
    <property type="entry name" value="NPHP3-like_N"/>
</dbReference>
<dbReference type="PANTHER" id="PTHR10039">
    <property type="entry name" value="AMELOGENIN"/>
    <property type="match status" value="1"/>
</dbReference>
<comment type="caution">
    <text evidence="3">The sequence shown here is derived from an EMBL/GenBank/DDBJ whole genome shotgun (WGS) entry which is preliminary data.</text>
</comment>
<reference evidence="3 4" key="1">
    <citation type="submission" date="2024-09" db="EMBL/GenBank/DDBJ databases">
        <title>Rethinking Asexuality: The Enigmatic Case of Functional Sexual Genes in Lepraria (Stereocaulaceae).</title>
        <authorList>
            <person name="Doellman M."/>
            <person name="Sun Y."/>
            <person name="Barcenas-Pena A."/>
            <person name="Lumbsch H.T."/>
            <person name="Grewe F."/>
        </authorList>
    </citation>
    <scope>NUCLEOTIDE SEQUENCE [LARGE SCALE GENOMIC DNA]</scope>
    <source>
        <strain evidence="3 4">Grewe 0041</strain>
    </source>
</reference>
<name>A0ABR4BGZ1_9LECA</name>
<proteinExistence type="predicted"/>
<evidence type="ECO:0000313" key="4">
    <source>
        <dbReference type="Proteomes" id="UP001590951"/>
    </source>
</evidence>
<evidence type="ECO:0000259" key="2">
    <source>
        <dbReference type="Pfam" id="PF24883"/>
    </source>
</evidence>
<evidence type="ECO:0000256" key="1">
    <source>
        <dbReference type="ARBA" id="ARBA00022737"/>
    </source>
</evidence>
<sequence>MCTISTGANHEKNMRLCHPVTGLWLTESDEFQQWLNGNETTKLWFCSIPGGRKTVLASTAFEEAIAKSDSKNAIAYFYCDYNDIANQQTINVLGLLAQQISQQDE</sequence>
<dbReference type="PANTHER" id="PTHR10039:SF16">
    <property type="entry name" value="GPI INOSITOL-DEACYLASE"/>
    <property type="match status" value="1"/>
</dbReference>
<accession>A0ABR4BGZ1</accession>
<keyword evidence="4" id="KW-1185">Reference proteome</keyword>